<dbReference type="PANTHER" id="PTHR38777:SF1">
    <property type="entry name" value="DNAK SUPPRESSOR PROTEIN"/>
    <property type="match status" value="1"/>
</dbReference>
<dbReference type="Pfam" id="PF01258">
    <property type="entry name" value="zf-dskA_traR"/>
    <property type="match status" value="1"/>
</dbReference>
<reference evidence="6 7" key="1">
    <citation type="submission" date="2024-09" db="EMBL/GenBank/DDBJ databases">
        <authorList>
            <person name="Sun Q."/>
            <person name="Mori K."/>
        </authorList>
    </citation>
    <scope>NUCLEOTIDE SEQUENCE [LARGE SCALE GENOMIC DNA]</scope>
    <source>
        <strain evidence="6 7">CECT 8064</strain>
    </source>
</reference>
<dbReference type="PROSITE" id="PS51128">
    <property type="entry name" value="ZF_DKSA_2"/>
    <property type="match status" value="1"/>
</dbReference>
<evidence type="ECO:0000256" key="4">
    <source>
        <dbReference type="PROSITE-ProRule" id="PRU00510"/>
    </source>
</evidence>
<sequence length="68" mass="7621">MPDFIDHASTQETKFTEMAIAHQLKQRVQTTAQESAKQCVECGDDIPEGRRVAIMGCRYCATCQAELE</sequence>
<evidence type="ECO:0000259" key="5">
    <source>
        <dbReference type="Pfam" id="PF01258"/>
    </source>
</evidence>
<evidence type="ECO:0000256" key="2">
    <source>
        <dbReference type="ARBA" id="ARBA00022771"/>
    </source>
</evidence>
<dbReference type="Proteomes" id="UP001589645">
    <property type="component" value="Unassembled WGS sequence"/>
</dbReference>
<dbReference type="PANTHER" id="PTHR38777">
    <property type="entry name" value="FELS-2 PROPHAGE PROTEIN"/>
    <property type="match status" value="1"/>
</dbReference>
<evidence type="ECO:0000313" key="7">
    <source>
        <dbReference type="Proteomes" id="UP001589645"/>
    </source>
</evidence>
<keyword evidence="1" id="KW-0479">Metal-binding</keyword>
<protein>
    <submittedName>
        <fullName evidence="6">TraR/DksA C4-type zinc finger protein</fullName>
    </submittedName>
</protein>
<feature type="zinc finger region" description="dksA C4-type" evidence="4">
    <location>
        <begin position="39"/>
        <end position="63"/>
    </location>
</feature>
<gene>
    <name evidence="6" type="ORF">ACFFUV_04630</name>
</gene>
<keyword evidence="7" id="KW-1185">Reference proteome</keyword>
<comment type="caution">
    <text evidence="6">The sequence shown here is derived from an EMBL/GenBank/DDBJ whole genome shotgun (WGS) entry which is preliminary data.</text>
</comment>
<evidence type="ECO:0000256" key="3">
    <source>
        <dbReference type="ARBA" id="ARBA00022833"/>
    </source>
</evidence>
<dbReference type="EMBL" id="JBHMEP010000001">
    <property type="protein sequence ID" value="MFB9134255.1"/>
    <property type="molecule type" value="Genomic_DNA"/>
</dbReference>
<dbReference type="InterPro" id="IPR000962">
    <property type="entry name" value="Znf_DskA_TraR"/>
</dbReference>
<feature type="domain" description="Zinc finger DksA/TraR C4-type" evidence="5">
    <location>
        <begin position="39"/>
        <end position="68"/>
    </location>
</feature>
<keyword evidence="2" id="KW-0863">Zinc-finger</keyword>
<evidence type="ECO:0000256" key="1">
    <source>
        <dbReference type="ARBA" id="ARBA00022723"/>
    </source>
</evidence>
<keyword evidence="3" id="KW-0862">Zinc</keyword>
<accession>A0ABV5HJ59</accession>
<proteinExistence type="predicted"/>
<evidence type="ECO:0000313" key="6">
    <source>
        <dbReference type="EMBL" id="MFB9134255.1"/>
    </source>
</evidence>
<organism evidence="6 7">
    <name type="scientific">Vibrio olivae</name>
    <dbReference type="NCBI Taxonomy" id="1243002"/>
    <lineage>
        <taxon>Bacteria</taxon>
        <taxon>Pseudomonadati</taxon>
        <taxon>Pseudomonadota</taxon>
        <taxon>Gammaproteobacteria</taxon>
        <taxon>Vibrionales</taxon>
        <taxon>Vibrionaceae</taxon>
        <taxon>Vibrio</taxon>
    </lineage>
</organism>
<name>A0ABV5HJ59_9VIBR</name>
<dbReference type="RefSeq" id="WP_390190069.1">
    <property type="nucleotide sequence ID" value="NZ_JBHMEP010000001.1"/>
</dbReference>